<dbReference type="PATRIC" id="fig|1235788.3.peg.111"/>
<gene>
    <name evidence="2" type="ORF">C802_00118</name>
</gene>
<feature type="coiled-coil region" evidence="1">
    <location>
        <begin position="58"/>
        <end position="92"/>
    </location>
</feature>
<dbReference type="STRING" id="1235788.C802_00118"/>
<evidence type="ECO:0000313" key="2">
    <source>
        <dbReference type="EMBL" id="EOS16439.1"/>
    </source>
</evidence>
<organism evidence="2 3">
    <name type="scientific">Phocaeicola sartorii</name>
    <dbReference type="NCBI Taxonomy" id="671267"/>
    <lineage>
        <taxon>Bacteria</taxon>
        <taxon>Pseudomonadati</taxon>
        <taxon>Bacteroidota</taxon>
        <taxon>Bacteroidia</taxon>
        <taxon>Bacteroidales</taxon>
        <taxon>Bacteroidaceae</taxon>
        <taxon>Phocaeicola</taxon>
    </lineage>
</organism>
<dbReference type="Proteomes" id="UP000014200">
    <property type="component" value="Unassembled WGS sequence"/>
</dbReference>
<dbReference type="AlphaFoldDB" id="R9ILE5"/>
<dbReference type="Pfam" id="PF20186">
    <property type="entry name" value="DUF6549"/>
    <property type="match status" value="1"/>
</dbReference>
<evidence type="ECO:0000256" key="1">
    <source>
        <dbReference type="SAM" id="Coils"/>
    </source>
</evidence>
<protein>
    <submittedName>
        <fullName evidence="2">Uncharacterized protein</fullName>
    </submittedName>
</protein>
<name>R9ILE5_9BACT</name>
<evidence type="ECO:0000313" key="3">
    <source>
        <dbReference type="Proteomes" id="UP000014200"/>
    </source>
</evidence>
<dbReference type="RefSeq" id="WP_016274611.1">
    <property type="nucleotide sequence ID" value="NZ_KE159493.1"/>
</dbReference>
<dbReference type="EMBL" id="ASSP01000003">
    <property type="protein sequence ID" value="EOS16439.1"/>
    <property type="molecule type" value="Genomic_DNA"/>
</dbReference>
<dbReference type="OrthoDB" id="1073168at2"/>
<comment type="caution">
    <text evidence="2">The sequence shown here is derived from an EMBL/GenBank/DDBJ whole genome shotgun (WGS) entry which is preliminary data.</text>
</comment>
<dbReference type="HOGENOM" id="CLU_098278_0_0_10"/>
<proteinExistence type="predicted"/>
<keyword evidence="3" id="KW-1185">Reference proteome</keyword>
<keyword evidence="1" id="KW-0175">Coiled coil</keyword>
<reference evidence="2 3" key="1">
    <citation type="submission" date="2013-04" db="EMBL/GenBank/DDBJ databases">
        <title>The Genome Sequence of Bacteroides massiliensis dnLKV3.</title>
        <authorList>
            <consortium name="The Broad Institute Genomics Platform"/>
            <consortium name="The Broad Institute Genome Sequencing Center for Infectious Disease"/>
            <person name="Earl A."/>
            <person name="Xavier R."/>
            <person name="Kuhn K."/>
            <person name="Stappenbeck T."/>
            <person name="Walker B."/>
            <person name="Young S."/>
            <person name="Zeng Q."/>
            <person name="Gargeya S."/>
            <person name="Fitzgerald M."/>
            <person name="Haas B."/>
            <person name="Abouelleil A."/>
            <person name="Allen A.W."/>
            <person name="Alvarado L."/>
            <person name="Arachchi H.M."/>
            <person name="Berlin A.M."/>
            <person name="Chapman S.B."/>
            <person name="Gainer-Dewar J."/>
            <person name="Goldberg J."/>
            <person name="Griggs A."/>
            <person name="Gujja S."/>
            <person name="Hansen M."/>
            <person name="Howarth C."/>
            <person name="Imamovic A."/>
            <person name="Ireland A."/>
            <person name="Larimer J."/>
            <person name="McCowan C."/>
            <person name="Murphy C."/>
            <person name="Pearson M."/>
            <person name="Poon T.W."/>
            <person name="Priest M."/>
            <person name="Roberts A."/>
            <person name="Saif S."/>
            <person name="Shea T."/>
            <person name="Sisk P."/>
            <person name="Sykes S."/>
            <person name="Wortman J."/>
            <person name="Nusbaum C."/>
            <person name="Birren B."/>
        </authorList>
    </citation>
    <scope>NUCLEOTIDE SEQUENCE [LARGE SCALE GENOMIC DNA]</scope>
    <source>
        <strain evidence="3">dnLKV3</strain>
    </source>
</reference>
<dbReference type="InterPro" id="IPR046679">
    <property type="entry name" value="DUF6549"/>
</dbReference>
<accession>R9ILE5</accession>
<sequence>MRKFLFIALVLLIGANIFLFKRLDSVKKERDRLDSNQAALLSDVEHYKTESGKNATSVLRLELTKNELEKKNKGLTKTVDDLNIKLKRIQAATTTATKTEIEIKTEVRDSIVYRNQLDTLSNFRWRDSWIDLMGTIDKGVLSAKIESADTLHHIIHKIPKKFLFFRFGVKAIKMEVVNSNPHNKITYTEYIELKK</sequence>